<evidence type="ECO:0000313" key="7">
    <source>
        <dbReference type="EMBL" id="CAH1779949.1"/>
    </source>
</evidence>
<comment type="caution">
    <text evidence="5">Lacks conserved residue(s) required for the propagation of feature annotation.</text>
</comment>
<sequence>MPVRTVIFACVISIIETHTVNIAIDLSNQDPRNFSFIKFPRNERLDSPFKSFKVLTNARCAATCSATPETCNSYNLRKLVGDKPFQAICELNGPSATPPTPTKDVVDYYDRDECFSNPCLNGGTCDDGFHGYTCSCVPGYEGLRCDIDIDECTSNPCPNGGTCNDVVNGYTCSCVPGYEGLRCDVDIDECSSNPCIN</sequence>
<dbReference type="SMART" id="SM00179">
    <property type="entry name" value="EGF_CA"/>
    <property type="match status" value="2"/>
</dbReference>
<dbReference type="Gene3D" id="2.10.25.10">
    <property type="entry name" value="Laminin"/>
    <property type="match status" value="2"/>
</dbReference>
<evidence type="ECO:0000256" key="5">
    <source>
        <dbReference type="PROSITE-ProRule" id="PRU00076"/>
    </source>
</evidence>
<feature type="disulfide bond" evidence="5">
    <location>
        <begin position="136"/>
        <end position="145"/>
    </location>
</feature>
<reference evidence="7" key="1">
    <citation type="submission" date="2022-03" db="EMBL/GenBank/DDBJ databases">
        <authorList>
            <person name="Martin C."/>
        </authorList>
    </citation>
    <scope>NUCLEOTIDE SEQUENCE</scope>
</reference>
<dbReference type="PRINTS" id="PR00010">
    <property type="entry name" value="EGFBLOOD"/>
</dbReference>
<dbReference type="InterPro" id="IPR000152">
    <property type="entry name" value="EGF-type_Asp/Asn_hydroxyl_site"/>
</dbReference>
<dbReference type="PROSITE" id="PS00022">
    <property type="entry name" value="EGF_1"/>
    <property type="match status" value="2"/>
</dbReference>
<feature type="domain" description="EGF-like" evidence="6">
    <location>
        <begin position="148"/>
        <end position="184"/>
    </location>
</feature>
<dbReference type="InterPro" id="IPR000742">
    <property type="entry name" value="EGF"/>
</dbReference>
<keyword evidence="8" id="KW-1185">Reference proteome</keyword>
<feature type="domain" description="EGF-like" evidence="6">
    <location>
        <begin position="186"/>
        <end position="197"/>
    </location>
</feature>
<dbReference type="AlphaFoldDB" id="A0A8S4NHT4"/>
<dbReference type="SMART" id="SM00181">
    <property type="entry name" value="EGF"/>
    <property type="match status" value="2"/>
</dbReference>
<dbReference type="EMBL" id="CAIIXF020000003">
    <property type="protein sequence ID" value="CAH1779949.1"/>
    <property type="molecule type" value="Genomic_DNA"/>
</dbReference>
<feature type="domain" description="EGF-like" evidence="6">
    <location>
        <begin position="110"/>
        <end position="146"/>
    </location>
</feature>
<keyword evidence="2" id="KW-0677">Repeat</keyword>
<protein>
    <recommendedName>
        <fullName evidence="6">EGF-like domain-containing protein</fullName>
    </recommendedName>
</protein>
<keyword evidence="3 5" id="KW-1015">Disulfide bond</keyword>
<dbReference type="PROSITE" id="PS01186">
    <property type="entry name" value="EGF_2"/>
    <property type="match status" value="2"/>
</dbReference>
<dbReference type="PANTHER" id="PTHR12916">
    <property type="entry name" value="CYTOCHROME C OXIDASE POLYPEPTIDE VIC-2"/>
    <property type="match status" value="1"/>
</dbReference>
<dbReference type="Proteomes" id="UP000749559">
    <property type="component" value="Unassembled WGS sequence"/>
</dbReference>
<dbReference type="SUPFAM" id="SSF57196">
    <property type="entry name" value="EGF/Laminin"/>
    <property type="match status" value="2"/>
</dbReference>
<name>A0A8S4NHT4_OWEFU</name>
<evidence type="ECO:0000256" key="3">
    <source>
        <dbReference type="ARBA" id="ARBA00023157"/>
    </source>
</evidence>
<feature type="non-terminal residue" evidence="7">
    <location>
        <position position="1"/>
    </location>
</feature>
<dbReference type="InterPro" id="IPR001881">
    <property type="entry name" value="EGF-like_Ca-bd_dom"/>
</dbReference>
<accession>A0A8S4NHT4</accession>
<dbReference type="PANTHER" id="PTHR12916:SF9">
    <property type="entry name" value="NEUROGENIC LOCUS NOTCH HOMOLOG PROTEIN 1-RELATED"/>
    <property type="match status" value="1"/>
</dbReference>
<dbReference type="PROSITE" id="PS50026">
    <property type="entry name" value="EGF_3"/>
    <property type="match status" value="3"/>
</dbReference>
<evidence type="ECO:0000256" key="2">
    <source>
        <dbReference type="ARBA" id="ARBA00022737"/>
    </source>
</evidence>
<dbReference type="PROSITE" id="PS00010">
    <property type="entry name" value="ASX_HYDROXYL"/>
    <property type="match status" value="2"/>
</dbReference>
<dbReference type="FunFam" id="2.10.25.10:FF:000143">
    <property type="entry name" value="Protein crumbs 1"/>
    <property type="match status" value="1"/>
</dbReference>
<feature type="disulfide bond" evidence="5">
    <location>
        <begin position="174"/>
        <end position="183"/>
    </location>
</feature>
<dbReference type="GO" id="GO:0007219">
    <property type="term" value="P:Notch signaling pathway"/>
    <property type="evidence" value="ECO:0007669"/>
    <property type="project" value="TreeGrafter"/>
</dbReference>
<dbReference type="InterPro" id="IPR018097">
    <property type="entry name" value="EGF_Ca-bd_CS"/>
</dbReference>
<keyword evidence="4" id="KW-0325">Glycoprotein</keyword>
<evidence type="ECO:0000256" key="4">
    <source>
        <dbReference type="ARBA" id="ARBA00023180"/>
    </source>
</evidence>
<dbReference type="PROSITE" id="PS01187">
    <property type="entry name" value="EGF_CA"/>
    <property type="match status" value="1"/>
</dbReference>
<dbReference type="CDD" id="cd00054">
    <property type="entry name" value="EGF_CA"/>
    <property type="match status" value="2"/>
</dbReference>
<dbReference type="GO" id="GO:0005112">
    <property type="term" value="F:Notch binding"/>
    <property type="evidence" value="ECO:0007669"/>
    <property type="project" value="TreeGrafter"/>
</dbReference>
<dbReference type="FunFam" id="2.10.25.10:FF:000784">
    <property type="entry name" value="Uncharacterized protein"/>
    <property type="match status" value="1"/>
</dbReference>
<keyword evidence="1 5" id="KW-0245">EGF-like domain</keyword>
<organism evidence="7 8">
    <name type="scientific">Owenia fusiformis</name>
    <name type="common">Polychaete worm</name>
    <dbReference type="NCBI Taxonomy" id="6347"/>
    <lineage>
        <taxon>Eukaryota</taxon>
        <taxon>Metazoa</taxon>
        <taxon>Spiralia</taxon>
        <taxon>Lophotrochozoa</taxon>
        <taxon>Annelida</taxon>
        <taxon>Polychaeta</taxon>
        <taxon>Sedentaria</taxon>
        <taxon>Canalipalpata</taxon>
        <taxon>Sabellida</taxon>
        <taxon>Oweniida</taxon>
        <taxon>Oweniidae</taxon>
        <taxon>Owenia</taxon>
    </lineage>
</organism>
<evidence type="ECO:0000259" key="6">
    <source>
        <dbReference type="PROSITE" id="PS50026"/>
    </source>
</evidence>
<comment type="caution">
    <text evidence="7">The sequence shown here is derived from an EMBL/GenBank/DDBJ whole genome shotgun (WGS) entry which is preliminary data.</text>
</comment>
<dbReference type="GO" id="GO:0005509">
    <property type="term" value="F:calcium ion binding"/>
    <property type="evidence" value="ECO:0007669"/>
    <property type="project" value="InterPro"/>
</dbReference>
<evidence type="ECO:0000256" key="1">
    <source>
        <dbReference type="ARBA" id="ARBA00022536"/>
    </source>
</evidence>
<evidence type="ECO:0000313" key="8">
    <source>
        <dbReference type="Proteomes" id="UP000749559"/>
    </source>
</evidence>
<gene>
    <name evidence="7" type="ORF">OFUS_LOCUS6704</name>
</gene>
<proteinExistence type="predicted"/>
<dbReference type="OrthoDB" id="430340at2759"/>
<dbReference type="Pfam" id="PF00008">
    <property type="entry name" value="EGF"/>
    <property type="match status" value="2"/>
</dbReference>